<dbReference type="PANTHER" id="PTHR22600:SF57">
    <property type="entry name" value="BETA-N-ACETYLHEXOSAMINIDASE"/>
    <property type="match status" value="1"/>
</dbReference>
<dbReference type="CDD" id="cd02847">
    <property type="entry name" value="E_set_Chitobiase_C"/>
    <property type="match status" value="1"/>
</dbReference>
<dbReference type="Proteomes" id="UP000030746">
    <property type="component" value="Unassembled WGS sequence"/>
</dbReference>
<keyword evidence="5" id="KW-0326">Glycosidase</keyword>
<name>V3ZU05_LOTGI</name>
<dbReference type="SUPFAM" id="SSF55545">
    <property type="entry name" value="beta-N-acetylhexosaminidase-like domain"/>
    <property type="match status" value="1"/>
</dbReference>
<dbReference type="HOGENOM" id="CLU_007082_4_1_1"/>
<proteinExistence type="inferred from homology"/>
<gene>
    <name evidence="10" type="ORF">LOTGIDRAFT_168843</name>
</gene>
<keyword evidence="11" id="KW-1185">Reference proteome</keyword>
<dbReference type="STRING" id="225164.V3ZU05"/>
<dbReference type="InterPro" id="IPR004866">
    <property type="entry name" value="CHB/HEX_N_dom"/>
</dbReference>
<dbReference type="CTD" id="20240980"/>
<dbReference type="GO" id="GO:0030203">
    <property type="term" value="P:glycosaminoglycan metabolic process"/>
    <property type="evidence" value="ECO:0007669"/>
    <property type="project" value="TreeGrafter"/>
</dbReference>
<dbReference type="InterPro" id="IPR015882">
    <property type="entry name" value="HEX_bac_N"/>
</dbReference>
<dbReference type="Gene3D" id="3.30.379.10">
    <property type="entry name" value="Chitobiase/beta-hexosaminidase domain 2-like"/>
    <property type="match status" value="1"/>
</dbReference>
<dbReference type="GO" id="GO:0030247">
    <property type="term" value="F:polysaccharide binding"/>
    <property type="evidence" value="ECO:0007669"/>
    <property type="project" value="InterPro"/>
</dbReference>
<dbReference type="GO" id="GO:0005975">
    <property type="term" value="P:carbohydrate metabolic process"/>
    <property type="evidence" value="ECO:0007669"/>
    <property type="project" value="InterPro"/>
</dbReference>
<dbReference type="InterPro" id="IPR008965">
    <property type="entry name" value="CBM2/CBM3_carb-bd_dom_sf"/>
</dbReference>
<evidence type="ECO:0000256" key="8">
    <source>
        <dbReference type="PIRSR" id="PIRSR625705-1"/>
    </source>
</evidence>
<dbReference type="Gene3D" id="2.60.40.290">
    <property type="match status" value="1"/>
</dbReference>
<dbReference type="InterPro" id="IPR012291">
    <property type="entry name" value="CBM2_carb-bd_dom_sf"/>
</dbReference>
<evidence type="ECO:0000259" key="9">
    <source>
        <dbReference type="SMART" id="SM01081"/>
    </source>
</evidence>
<evidence type="ECO:0000313" key="11">
    <source>
        <dbReference type="Proteomes" id="UP000030746"/>
    </source>
</evidence>
<organism evidence="10 11">
    <name type="scientific">Lottia gigantea</name>
    <name type="common">Giant owl limpet</name>
    <dbReference type="NCBI Taxonomy" id="225164"/>
    <lineage>
        <taxon>Eukaryota</taxon>
        <taxon>Metazoa</taxon>
        <taxon>Spiralia</taxon>
        <taxon>Lophotrochozoa</taxon>
        <taxon>Mollusca</taxon>
        <taxon>Gastropoda</taxon>
        <taxon>Patellogastropoda</taxon>
        <taxon>Lottioidea</taxon>
        <taxon>Lottiidae</taxon>
        <taxon>Lottia</taxon>
    </lineage>
</organism>
<dbReference type="SUPFAM" id="SSF81296">
    <property type="entry name" value="E set domains"/>
    <property type="match status" value="1"/>
</dbReference>
<dbReference type="InterPro" id="IPR029018">
    <property type="entry name" value="Hex-like_dom2"/>
</dbReference>
<dbReference type="OrthoDB" id="428480at2759"/>
<dbReference type="Pfam" id="PF03174">
    <property type="entry name" value="CHB_HEX_C"/>
    <property type="match status" value="1"/>
</dbReference>
<feature type="active site" description="Proton donor" evidence="8">
    <location>
        <position position="526"/>
    </location>
</feature>
<dbReference type="GO" id="GO:0016020">
    <property type="term" value="C:membrane"/>
    <property type="evidence" value="ECO:0007669"/>
    <property type="project" value="TreeGrafter"/>
</dbReference>
<evidence type="ECO:0000256" key="3">
    <source>
        <dbReference type="ARBA" id="ARBA00012663"/>
    </source>
</evidence>
<evidence type="ECO:0000256" key="1">
    <source>
        <dbReference type="ARBA" id="ARBA00001231"/>
    </source>
</evidence>
<dbReference type="Gene3D" id="3.20.20.80">
    <property type="entry name" value="Glycosidases"/>
    <property type="match status" value="1"/>
</dbReference>
<dbReference type="SUPFAM" id="SSF49384">
    <property type="entry name" value="Carbohydrate-binding domain"/>
    <property type="match status" value="1"/>
</dbReference>
<dbReference type="PANTHER" id="PTHR22600">
    <property type="entry name" value="BETA-HEXOSAMINIDASE"/>
    <property type="match status" value="1"/>
</dbReference>
<evidence type="ECO:0000256" key="6">
    <source>
        <dbReference type="ARBA" id="ARBA00030512"/>
    </source>
</evidence>
<dbReference type="EC" id="3.2.1.52" evidence="3"/>
<dbReference type="Pfam" id="PF03173">
    <property type="entry name" value="CHB_HEX"/>
    <property type="match status" value="1"/>
</dbReference>
<dbReference type="InterPro" id="IPR025705">
    <property type="entry name" value="Beta_hexosaminidase_sua/sub"/>
</dbReference>
<reference evidence="10 11" key="1">
    <citation type="journal article" date="2013" name="Nature">
        <title>Insights into bilaterian evolution from three spiralian genomes.</title>
        <authorList>
            <person name="Simakov O."/>
            <person name="Marletaz F."/>
            <person name="Cho S.J."/>
            <person name="Edsinger-Gonzales E."/>
            <person name="Havlak P."/>
            <person name="Hellsten U."/>
            <person name="Kuo D.H."/>
            <person name="Larsson T."/>
            <person name="Lv J."/>
            <person name="Arendt D."/>
            <person name="Savage R."/>
            <person name="Osoegawa K."/>
            <person name="de Jong P."/>
            <person name="Grimwood J."/>
            <person name="Chapman J.A."/>
            <person name="Shapiro H."/>
            <person name="Aerts A."/>
            <person name="Otillar R.P."/>
            <person name="Terry A.Y."/>
            <person name="Boore J.L."/>
            <person name="Grigoriev I.V."/>
            <person name="Lindberg D.R."/>
            <person name="Seaver E.C."/>
            <person name="Weisblat D.A."/>
            <person name="Putnam N.H."/>
            <person name="Rokhsar D.S."/>
        </authorList>
    </citation>
    <scope>NUCLEOTIDE SEQUENCE [LARGE SCALE GENOMIC DNA]</scope>
</reference>
<evidence type="ECO:0000256" key="2">
    <source>
        <dbReference type="ARBA" id="ARBA00006285"/>
    </source>
</evidence>
<dbReference type="Pfam" id="PF02838">
    <property type="entry name" value="Glyco_hydro_20b"/>
    <property type="match status" value="1"/>
</dbReference>
<dbReference type="KEGG" id="lgi:LOTGIDRAFT_168843"/>
<dbReference type="AlphaFoldDB" id="V3ZU05"/>
<dbReference type="Pfam" id="PF00728">
    <property type="entry name" value="Glyco_hydro_20"/>
    <property type="match status" value="1"/>
</dbReference>
<dbReference type="InterPro" id="IPR015883">
    <property type="entry name" value="Glyco_hydro_20_cat"/>
</dbReference>
<dbReference type="EMBL" id="KB203534">
    <property type="protein sequence ID" value="ESO84391.1"/>
    <property type="molecule type" value="Genomic_DNA"/>
</dbReference>
<dbReference type="GeneID" id="20240980"/>
<protein>
    <recommendedName>
        <fullName evidence="3">beta-N-acetylhexosaminidase</fullName>
        <ecNumber evidence="3">3.2.1.52</ecNumber>
    </recommendedName>
    <alternativeName>
        <fullName evidence="6">Beta-N-acetylhexosaminidase</fullName>
    </alternativeName>
    <alternativeName>
        <fullName evidence="7">N-acetyl-beta-glucosaminidase</fullName>
    </alternativeName>
</protein>
<evidence type="ECO:0000256" key="4">
    <source>
        <dbReference type="ARBA" id="ARBA00022801"/>
    </source>
</evidence>
<accession>V3ZU05</accession>
<evidence type="ECO:0000313" key="10">
    <source>
        <dbReference type="EMBL" id="ESO84391.1"/>
    </source>
</evidence>
<dbReference type="InterPro" id="IPR017853">
    <property type="entry name" value="GH"/>
</dbReference>
<dbReference type="InterPro" id="IPR014756">
    <property type="entry name" value="Ig_E-set"/>
</dbReference>
<evidence type="ECO:0000256" key="5">
    <source>
        <dbReference type="ARBA" id="ARBA00023295"/>
    </source>
</evidence>
<dbReference type="GO" id="GO:0004563">
    <property type="term" value="F:beta-N-acetylhexosaminidase activity"/>
    <property type="evidence" value="ECO:0007669"/>
    <property type="project" value="UniProtKB-EC"/>
</dbReference>
<comment type="catalytic activity">
    <reaction evidence="1">
        <text>Hydrolysis of terminal non-reducing N-acetyl-D-hexosamine residues in N-acetyl-beta-D-hexosaminides.</text>
        <dbReference type="EC" id="3.2.1.52"/>
    </reaction>
</comment>
<dbReference type="PRINTS" id="PR00738">
    <property type="entry name" value="GLHYDRLASE20"/>
</dbReference>
<comment type="similarity">
    <text evidence="2">Belongs to the glycosyl hydrolase 20 family.</text>
</comment>
<dbReference type="SUPFAM" id="SSF51445">
    <property type="entry name" value="(Trans)glycosidases"/>
    <property type="match status" value="1"/>
</dbReference>
<evidence type="ECO:0000256" key="7">
    <source>
        <dbReference type="ARBA" id="ARBA00033000"/>
    </source>
</evidence>
<sequence length="882" mass="101059">MTQDKLDYMAHFMDIKYEVLDNFRDNLRLFEAQITFTNRGQEPLPGAEWELIWCQLNLAEPDSLPSENGAIIEKYKVKLSHLQGCMFKLEPISGFRSIRPGEKRRIRYVSENYSVAKSDTYPNWYLASKGLEERVVEGTTGESLSFVGEFDQPNKWKRYDYKTEKAEGHDRYDPFTPRARYVLNSDVKDLGRPTKLIIPTPVKINVDTSATLNLETRDWQIVSPPVFYNEAQYLANKLGFKVTDQKPYSHYIWFNQADVKVRLNGEEVSNDEVYELDIDPFKGSIEIRARAEPGAFYAVQSLLNLMDDRKLVPRAKIFDGPRYPYRGVMLDVARNFHPKDHVIRLLDTMAMYKLNKLHLHLTDDEGWRLEIPGLEELTQIGSQRCHDPDETKCLLPFLGSGPVASSPGSGFYTTEDYQDILRHAKSLHIEIIPELDMPGHGHAAIKSMEARRRKMLSSNNPSEVDKYTLIDPADPSIYKSIQLFTDNAINPCLQSTYTFIAKVLAELIELHREIMPLDIYHFGGDEVAKGAWENSSFCENLFTDQSVTFDHKDIKQLFVSQVSNLTASLGLDLAAWEDGVMESGSTPYSRNLLQNENVYGYAWDNIWEWGQAGRAYSLANAGYKVVMAQATHLYFDHPYEPDPEERGLYWAPRYTDTRKTFGFMPQNLYMNADVARSGDRLSRKDVCGEDGKFCPRLEKPENIVGIQGHLWSEIIRNRDLADQMLYPRFLALAERAWHEADWESDRNNRSRNKRRDADWVSFANTLGYRELKRLDEKGLKYAVPPPGAILVRNKLKTNVAYPGLTVEYSIDDGATWCEVQADQKIQPSVIVLLRTKSADGGRTSRIVSLKTRASKLASTSSSSTVHFHFIYLLFSFCLSKLL</sequence>
<dbReference type="InterPro" id="IPR013783">
    <property type="entry name" value="Ig-like_fold"/>
</dbReference>
<feature type="domain" description="Chitobiase/beta-hexosaminidases N-terminal" evidence="9">
    <location>
        <begin position="11"/>
        <end position="179"/>
    </location>
</feature>
<dbReference type="InterPro" id="IPR004867">
    <property type="entry name" value="CHB_C_dom"/>
</dbReference>
<dbReference type="OMA" id="DVIPRPY"/>
<dbReference type="SMART" id="SM01081">
    <property type="entry name" value="CHB_HEX"/>
    <property type="match status" value="1"/>
</dbReference>
<dbReference type="Gene3D" id="2.60.40.10">
    <property type="entry name" value="Immunoglobulins"/>
    <property type="match status" value="1"/>
</dbReference>
<dbReference type="RefSeq" id="XP_009064996.1">
    <property type="nucleotide sequence ID" value="XM_009066748.1"/>
</dbReference>
<keyword evidence="4" id="KW-0378">Hydrolase</keyword>